<gene>
    <name evidence="7" type="ORF">Tcan_02586</name>
</gene>
<dbReference type="OrthoDB" id="5807244at2759"/>
<dbReference type="PANTHER" id="PTHR37969">
    <property type="entry name" value="PROTEIN CBG07421-RELATED"/>
    <property type="match status" value="1"/>
</dbReference>
<feature type="domain" description="Pepsin inhibitor-3-like repeated" evidence="6">
    <location>
        <begin position="91"/>
        <end position="153"/>
    </location>
</feature>
<evidence type="ECO:0000256" key="3">
    <source>
        <dbReference type="ARBA" id="ARBA00022525"/>
    </source>
</evidence>
<reference evidence="7 8" key="1">
    <citation type="submission" date="2014-11" db="EMBL/GenBank/DDBJ databases">
        <title>Genetic blueprint of the zoonotic pathogen Toxocara canis.</title>
        <authorList>
            <person name="Zhu X.-Q."/>
            <person name="Korhonen P.K."/>
            <person name="Cai H."/>
            <person name="Young N.D."/>
            <person name="Nejsum P."/>
            <person name="von Samson-Himmelstjerna G."/>
            <person name="Boag P.R."/>
            <person name="Tan P."/>
            <person name="Li Q."/>
            <person name="Min J."/>
            <person name="Yang Y."/>
            <person name="Wang X."/>
            <person name="Fang X."/>
            <person name="Hall R.S."/>
            <person name="Hofmann A."/>
            <person name="Sternberg P.W."/>
            <person name="Jex A.R."/>
            <person name="Gasser R.B."/>
        </authorList>
    </citation>
    <scope>NUCLEOTIDE SEQUENCE [LARGE SCALE GENOMIC DNA]</scope>
    <source>
        <strain evidence="7">PN_DK_2014</strain>
    </source>
</reference>
<dbReference type="Proteomes" id="UP000031036">
    <property type="component" value="Unassembled WGS sequence"/>
</dbReference>
<sequence length="173" mass="20727">RIVLAVLVLESVGEWNSRSHCSVYQNRLYAHGIYIRELNENEQAEEARYKSQMKHYHEASIFYFIAAFLQELKKICAFNENELLKRPMMPTLPSFCHRYDNTKFVLQGCSVLNDKVYVDGRFMHRLTPNETHAMKEFMIQLKHYDVYARNKWKQVNDLLQLYLIVDLHTYRNT</sequence>
<dbReference type="InterPro" id="IPR051901">
    <property type="entry name" value="Protease_Inhibitor_I33"/>
</dbReference>
<dbReference type="Gene3D" id="3.30.1120.50">
    <property type="entry name" value="Pepsin inhibitor-3"/>
    <property type="match status" value="2"/>
</dbReference>
<protein>
    <submittedName>
        <fullName evidence="7">Aspartyl protease inhibitor</fullName>
    </submittedName>
</protein>
<dbReference type="EMBL" id="JPKZ01022835">
    <property type="protein sequence ID" value="KHN71023.1"/>
    <property type="molecule type" value="Genomic_DNA"/>
</dbReference>
<comment type="subcellular location">
    <subcellularLocation>
        <location evidence="1">Secreted</location>
    </subcellularLocation>
</comment>
<dbReference type="InterPro" id="IPR038412">
    <property type="entry name" value="Pepsin-I3_sf"/>
</dbReference>
<dbReference type="AlphaFoldDB" id="A0A0B2UNS0"/>
<evidence type="ECO:0000259" key="6">
    <source>
        <dbReference type="Pfam" id="PF06394"/>
    </source>
</evidence>
<keyword evidence="3" id="KW-0964">Secreted</keyword>
<dbReference type="GO" id="GO:0005576">
    <property type="term" value="C:extracellular region"/>
    <property type="evidence" value="ECO:0007669"/>
    <property type="project" value="UniProtKB-SubCell"/>
</dbReference>
<dbReference type="PANTHER" id="PTHR37969:SF3">
    <property type="entry name" value="PROTEIN CBG13131"/>
    <property type="match status" value="1"/>
</dbReference>
<comment type="caution">
    <text evidence="7">The sequence shown here is derived from an EMBL/GenBank/DDBJ whole genome shotgun (WGS) entry which is preliminary data.</text>
</comment>
<evidence type="ECO:0000313" key="8">
    <source>
        <dbReference type="Proteomes" id="UP000031036"/>
    </source>
</evidence>
<feature type="domain" description="Pepsin inhibitor-3-like repeated" evidence="6">
    <location>
        <begin position="21"/>
        <end position="59"/>
    </location>
</feature>
<dbReference type="Pfam" id="PF06394">
    <property type="entry name" value="Pepsin-I3"/>
    <property type="match status" value="2"/>
</dbReference>
<name>A0A0B2UNS0_TOXCA</name>
<evidence type="ECO:0000256" key="2">
    <source>
        <dbReference type="ARBA" id="ARBA00008019"/>
    </source>
</evidence>
<keyword evidence="5" id="KW-1015">Disulfide bond</keyword>
<feature type="non-terminal residue" evidence="7">
    <location>
        <position position="1"/>
    </location>
</feature>
<evidence type="ECO:0000313" key="7">
    <source>
        <dbReference type="EMBL" id="KHN71023.1"/>
    </source>
</evidence>
<keyword evidence="4" id="KW-0732">Signal</keyword>
<proteinExistence type="inferred from homology"/>
<evidence type="ECO:0000256" key="4">
    <source>
        <dbReference type="ARBA" id="ARBA00022729"/>
    </source>
</evidence>
<dbReference type="InterPro" id="IPR010480">
    <property type="entry name" value="Pepsin-I3"/>
</dbReference>
<evidence type="ECO:0000256" key="1">
    <source>
        <dbReference type="ARBA" id="ARBA00004613"/>
    </source>
</evidence>
<keyword evidence="8" id="KW-1185">Reference proteome</keyword>
<dbReference type="SUPFAM" id="SSF55149">
    <property type="entry name" value="Pepsin inhibitor-3"/>
    <property type="match status" value="1"/>
</dbReference>
<organism evidence="7 8">
    <name type="scientific">Toxocara canis</name>
    <name type="common">Canine roundworm</name>
    <dbReference type="NCBI Taxonomy" id="6265"/>
    <lineage>
        <taxon>Eukaryota</taxon>
        <taxon>Metazoa</taxon>
        <taxon>Ecdysozoa</taxon>
        <taxon>Nematoda</taxon>
        <taxon>Chromadorea</taxon>
        <taxon>Rhabditida</taxon>
        <taxon>Spirurina</taxon>
        <taxon>Ascaridomorpha</taxon>
        <taxon>Ascaridoidea</taxon>
        <taxon>Toxocaridae</taxon>
        <taxon>Toxocara</taxon>
    </lineage>
</organism>
<accession>A0A0B2UNS0</accession>
<evidence type="ECO:0000256" key="5">
    <source>
        <dbReference type="ARBA" id="ARBA00023157"/>
    </source>
</evidence>
<comment type="similarity">
    <text evidence="2">Belongs to the protease inhibitor I33 family.</text>
</comment>